<dbReference type="RefSeq" id="WP_105355114.1">
    <property type="nucleotide sequence ID" value="NZ_PUIB01000017.1"/>
</dbReference>
<sequence>MLLARLPLAALFTVLFTAALLAEESPNTLTADEQKLGFQLLFDGKSLEGWKHAGNWKVADGVIERTGKGGDLIYDVKPVPDDFELRFEWKVAEGSNSGIYYRPGQYEYQVLDNDRHPNGKVPDTTAASLYYCIAPSRDVTNEPGEWNTGRIVCQGTVIQHWLNGEKVVDINYSHPDPKLTAAIEKLKKRGATLDSRGAKLKLQDHGDPVWYRSLRMRKLSGQEELDNSPLKGN</sequence>
<keyword evidence="1" id="KW-0732">Signal</keyword>
<dbReference type="Gene3D" id="2.60.120.560">
    <property type="entry name" value="Exo-inulinase, domain 1"/>
    <property type="match status" value="1"/>
</dbReference>
<dbReference type="GO" id="GO:0016787">
    <property type="term" value="F:hydrolase activity"/>
    <property type="evidence" value="ECO:0007669"/>
    <property type="project" value="InterPro"/>
</dbReference>
<dbReference type="InterPro" id="IPR010496">
    <property type="entry name" value="AL/BT2_dom"/>
</dbReference>
<name>A0A2S8FN39_9BACT</name>
<reference evidence="3 4" key="1">
    <citation type="submission" date="2018-02" db="EMBL/GenBank/DDBJ databases">
        <title>Comparative genomes isolates from brazilian mangrove.</title>
        <authorList>
            <person name="Araujo J.E."/>
            <person name="Taketani R.G."/>
            <person name="Silva M.C.P."/>
            <person name="Loureco M.V."/>
            <person name="Andreote F.D."/>
        </authorList>
    </citation>
    <scope>NUCLEOTIDE SEQUENCE [LARGE SCALE GENOMIC DNA]</scope>
    <source>
        <strain evidence="3 4">NAP PRIS-MGV</strain>
    </source>
</reference>
<dbReference type="Pfam" id="PF06439">
    <property type="entry name" value="3keto-disac_hyd"/>
    <property type="match status" value="1"/>
</dbReference>
<feature type="signal peptide" evidence="1">
    <location>
        <begin position="1"/>
        <end position="22"/>
    </location>
</feature>
<evidence type="ECO:0000256" key="1">
    <source>
        <dbReference type="SAM" id="SignalP"/>
    </source>
</evidence>
<comment type="caution">
    <text evidence="3">The sequence shown here is derived from an EMBL/GenBank/DDBJ whole genome shotgun (WGS) entry which is preliminary data.</text>
</comment>
<organism evidence="3 4">
    <name type="scientific">Blastopirellula marina</name>
    <dbReference type="NCBI Taxonomy" id="124"/>
    <lineage>
        <taxon>Bacteria</taxon>
        <taxon>Pseudomonadati</taxon>
        <taxon>Planctomycetota</taxon>
        <taxon>Planctomycetia</taxon>
        <taxon>Pirellulales</taxon>
        <taxon>Pirellulaceae</taxon>
        <taxon>Blastopirellula</taxon>
    </lineage>
</organism>
<dbReference type="OrthoDB" id="9814708at2"/>
<evidence type="ECO:0000313" key="3">
    <source>
        <dbReference type="EMBL" id="PQO33547.1"/>
    </source>
</evidence>
<evidence type="ECO:0000259" key="2">
    <source>
        <dbReference type="Pfam" id="PF06439"/>
    </source>
</evidence>
<evidence type="ECO:0000313" key="4">
    <source>
        <dbReference type="Proteomes" id="UP000239388"/>
    </source>
</evidence>
<dbReference type="Proteomes" id="UP000239388">
    <property type="component" value="Unassembled WGS sequence"/>
</dbReference>
<proteinExistence type="predicted"/>
<dbReference type="AlphaFoldDB" id="A0A2S8FN39"/>
<feature type="domain" description="3-keto-alpha-glucoside-1,2-lyase/3-keto-2-hydroxy-glucal hydratase" evidence="2">
    <location>
        <begin position="37"/>
        <end position="217"/>
    </location>
</feature>
<protein>
    <submittedName>
        <fullName evidence="3">DUF1080 domain-containing protein</fullName>
    </submittedName>
</protein>
<accession>A0A2S8FN39</accession>
<feature type="chain" id="PRO_5015511559" evidence="1">
    <location>
        <begin position="23"/>
        <end position="233"/>
    </location>
</feature>
<gene>
    <name evidence="3" type="ORF">C5Y98_15000</name>
</gene>
<dbReference type="EMBL" id="PUIB01000017">
    <property type="protein sequence ID" value="PQO33547.1"/>
    <property type="molecule type" value="Genomic_DNA"/>
</dbReference>